<evidence type="ECO:0000313" key="4">
    <source>
        <dbReference type="Proteomes" id="UP000019116"/>
    </source>
</evidence>
<feature type="region of interest" description="Disordered" evidence="1">
    <location>
        <begin position="1"/>
        <end position="29"/>
    </location>
</feature>
<sequence>MTSAARAPPLSDQGSIPPPPRISPTLTLPATNPQPILATAVQNSALAPMATFPFDPTPFVPRGFSVIEVADRPARARVVYGDFSVANEDLAIVTILPMPLDEVPFVNVRDVLGDFLSQIKRVGFKSITPCPFGQAFVRFNSVAERDLLVDSGPHRHDDIHYVLQKHNQGLNWKKIHLDREVCLLLVGFPADLRCIQELANFVRSFGKMSVWDRVKSSDAAVLIKFYVDALKEIPASIVVSSDKKEGESWTCHVVIIHDSPVGEGPPEEDHIPVDGNPHPRPDEEHHHPNQNMVIGPFLDVHNHNQVAGNQQNNNIQEEEQDAMYVEYAGWGHWAMPNEEQLIDQELHAGEFLELNDLLAPVNEESQLLQQDPEESDITLSLNNAASSAEFFTNGPANVIADLLAPLQLNLPDLNLVVQVQDIPFDPIAEEVRDHVPVLVQHIQDFFDEQHVNVDVAIAPQVHVAIENVDVAVAPSDVAIPNTFSSLAQEVEVSELQLVALLRPDTSQLDLHAIDNVNNPALPAADSTEAHDSQTGLHLLEHAQPATLVPFDAQQEQILEQHSTSVLNKVVALQELSNLVKIPIYYQKDQGTTPSAPPGFPLPIYQGIQNNITVGAMQFLFDVADPVFQKMLPDLTDSQILGKEGASIWNTHFAPSLDTDKVVQVPIEWTNFLSLALLSPEKFE</sequence>
<organism evidence="3">
    <name type="scientific">Triticum aestivum</name>
    <name type="common">Wheat</name>
    <dbReference type="NCBI Taxonomy" id="4565"/>
    <lineage>
        <taxon>Eukaryota</taxon>
        <taxon>Viridiplantae</taxon>
        <taxon>Streptophyta</taxon>
        <taxon>Embryophyta</taxon>
        <taxon>Tracheophyta</taxon>
        <taxon>Spermatophyta</taxon>
        <taxon>Magnoliopsida</taxon>
        <taxon>Liliopsida</taxon>
        <taxon>Poales</taxon>
        <taxon>Poaceae</taxon>
        <taxon>BOP clade</taxon>
        <taxon>Pooideae</taxon>
        <taxon>Triticodae</taxon>
        <taxon>Triticeae</taxon>
        <taxon>Triticinae</taxon>
        <taxon>Triticum</taxon>
    </lineage>
</organism>
<proteinExistence type="predicted"/>
<reference evidence="3" key="1">
    <citation type="submission" date="2018-08" db="EMBL/GenBank/DDBJ databases">
        <authorList>
            <person name="Rossello M."/>
        </authorList>
    </citation>
    <scope>NUCLEOTIDE SEQUENCE [LARGE SCALE GENOMIC DNA]</scope>
    <source>
        <strain evidence="3">cv. Chinese Spring</strain>
    </source>
</reference>
<dbReference type="InterPro" id="IPR056018">
    <property type="entry name" value="DUF7597"/>
</dbReference>
<name>A0A3B6ITM4_WHEAT</name>
<keyword evidence="4" id="KW-1185">Reference proteome</keyword>
<dbReference type="OrthoDB" id="687457at2759"/>
<reference evidence="3" key="2">
    <citation type="submission" date="2018-10" db="UniProtKB">
        <authorList>
            <consortium name="EnsemblPlants"/>
        </authorList>
    </citation>
    <scope>IDENTIFICATION</scope>
</reference>
<dbReference type="Gramene" id="TraesCS4B02G292200.1">
    <property type="protein sequence ID" value="TraesCS4B02G292200.1.cds1"/>
    <property type="gene ID" value="TraesCS4B02G292200"/>
</dbReference>
<dbReference type="Proteomes" id="UP000019116">
    <property type="component" value="Chromosome 4B"/>
</dbReference>
<evidence type="ECO:0000313" key="3">
    <source>
        <dbReference type="EnsemblPlants" id="TraesCS4B02G292200.1.cds1"/>
    </source>
</evidence>
<dbReference type="PANTHER" id="PTHR33075:SF7">
    <property type="entry name" value="OS02G0303350 PROTEIN"/>
    <property type="match status" value="1"/>
</dbReference>
<evidence type="ECO:0000256" key="1">
    <source>
        <dbReference type="SAM" id="MobiDB-lite"/>
    </source>
</evidence>
<feature type="domain" description="DUF7597" evidence="2">
    <location>
        <begin position="55"/>
        <end position="175"/>
    </location>
</feature>
<dbReference type="AlphaFoldDB" id="A0A3B6ITM4"/>
<protein>
    <recommendedName>
        <fullName evidence="2">DUF7597 domain-containing protein</fullName>
    </recommendedName>
</protein>
<feature type="region of interest" description="Disordered" evidence="1">
    <location>
        <begin position="259"/>
        <end position="289"/>
    </location>
</feature>
<accession>A0A3B6ITM4</accession>
<dbReference type="Gramene" id="TraesROB_scaffold_002011_01G000200.1">
    <property type="protein sequence ID" value="TraesROB_scaffold_002011_01G000200.1"/>
    <property type="gene ID" value="TraesROB_scaffold_002011_01G000200"/>
</dbReference>
<dbReference type="Gramene" id="TraesCS4B03G0769300.1">
    <property type="protein sequence ID" value="TraesCS4B03G0769300.1.CDS1"/>
    <property type="gene ID" value="TraesCS4B03G0769300"/>
</dbReference>
<dbReference type="Pfam" id="PF24530">
    <property type="entry name" value="DUF7597"/>
    <property type="match status" value="1"/>
</dbReference>
<dbReference type="PANTHER" id="PTHR33075">
    <property type="entry name" value="OS02G0499800 PROTEIN"/>
    <property type="match status" value="1"/>
</dbReference>
<dbReference type="Gramene" id="TraesCAD_scaffold_002132_01G000200.1">
    <property type="protein sequence ID" value="TraesCAD_scaffold_002132_01G000200.1"/>
    <property type="gene ID" value="TraesCAD_scaffold_002132_01G000200"/>
</dbReference>
<evidence type="ECO:0000259" key="2">
    <source>
        <dbReference type="Pfam" id="PF24530"/>
    </source>
</evidence>
<dbReference type="Gramene" id="TraesRN4B0100798600.1">
    <property type="protein sequence ID" value="TraesRN4B0100798600.1"/>
    <property type="gene ID" value="TraesRN4B0100798600"/>
</dbReference>
<dbReference type="STRING" id="4565.A0A3B6ITM4"/>
<dbReference type="Gramene" id="TraesCLE_scaffold_001576_01G000200.1">
    <property type="protein sequence ID" value="TraesCLE_scaffold_001576_01G000200.1"/>
    <property type="gene ID" value="TraesCLE_scaffold_001576_01G000200"/>
</dbReference>
<dbReference type="Gramene" id="TraesWEE_scaffold_002227_01G000200.1">
    <property type="protein sequence ID" value="TraesWEE_scaffold_002227_01G000200.1"/>
    <property type="gene ID" value="TraesWEE_scaffold_002227_01G000200"/>
</dbReference>
<feature type="compositionally biased region" description="Basic and acidic residues" evidence="1">
    <location>
        <begin position="267"/>
        <end position="287"/>
    </location>
</feature>
<dbReference type="EnsemblPlants" id="TraesCS4B02G292200.1">
    <property type="protein sequence ID" value="TraesCS4B02G292200.1.cds1"/>
    <property type="gene ID" value="TraesCS4B02G292200"/>
</dbReference>